<proteinExistence type="predicted"/>
<sequence length="141" mass="16146">MSFCCGASMIGTKGTLKHYRTRIHNVPILFCPVCHRVEVHYLVENEYEILAEYAHGDGASEVDFHDYVDESDKSLNENSVNNENEDPLAVVQSQIDMALDLLTFARELGDSEWEQQLKRRLGVLSQRRFKLRQKRTSGGTK</sequence>
<dbReference type="Proteomes" id="UP000266340">
    <property type="component" value="Unassembled WGS sequence"/>
</dbReference>
<accession>A0A398CK30</accession>
<dbReference type="OrthoDB" id="2381339at2"/>
<evidence type="ECO:0008006" key="3">
    <source>
        <dbReference type="Google" id="ProtNLM"/>
    </source>
</evidence>
<keyword evidence="2" id="KW-1185">Reference proteome</keyword>
<organism evidence="1 2">
    <name type="scientific">Cohnella faecalis</name>
    <dbReference type="NCBI Taxonomy" id="2315694"/>
    <lineage>
        <taxon>Bacteria</taxon>
        <taxon>Bacillati</taxon>
        <taxon>Bacillota</taxon>
        <taxon>Bacilli</taxon>
        <taxon>Bacillales</taxon>
        <taxon>Paenibacillaceae</taxon>
        <taxon>Cohnella</taxon>
    </lineage>
</organism>
<protein>
    <recommendedName>
        <fullName evidence="3">YgiT-type zinc finger protein</fullName>
    </recommendedName>
</protein>
<comment type="caution">
    <text evidence="1">The sequence shown here is derived from an EMBL/GenBank/DDBJ whole genome shotgun (WGS) entry which is preliminary data.</text>
</comment>
<reference evidence="1 2" key="1">
    <citation type="submission" date="2018-09" db="EMBL/GenBank/DDBJ databases">
        <title>Cohnella cavernae sp. nov., isolated from a karst cave.</title>
        <authorList>
            <person name="Zhu H."/>
        </authorList>
    </citation>
    <scope>NUCLEOTIDE SEQUENCE [LARGE SCALE GENOMIC DNA]</scope>
    <source>
        <strain evidence="1 2">K2E09-144</strain>
    </source>
</reference>
<dbReference type="AlphaFoldDB" id="A0A398CK30"/>
<name>A0A398CK30_9BACL</name>
<gene>
    <name evidence="1" type="ORF">D3H35_10225</name>
</gene>
<dbReference type="EMBL" id="QXJM01000032">
    <property type="protein sequence ID" value="RIE03666.1"/>
    <property type="molecule type" value="Genomic_DNA"/>
</dbReference>
<dbReference type="RefSeq" id="WP_119149012.1">
    <property type="nucleotide sequence ID" value="NZ_JBHSOV010000021.1"/>
</dbReference>
<evidence type="ECO:0000313" key="2">
    <source>
        <dbReference type="Proteomes" id="UP000266340"/>
    </source>
</evidence>
<evidence type="ECO:0000313" key="1">
    <source>
        <dbReference type="EMBL" id="RIE03666.1"/>
    </source>
</evidence>